<feature type="transmembrane region" description="Helical" evidence="9">
    <location>
        <begin position="286"/>
        <end position="307"/>
    </location>
</feature>
<sequence length="370" mass="42420">MGFEYTNAKNLTNISSSANDFEAEDSILETGLKTASYSCLFLVSVLGNCLVILAYKLNSNGKLRTVSNNFIVSMAAADLLITVGSVPERMTRILANDTWLLPGTLGIAVCKAVNFIEKLSMNVSVLHLVSIAVDRFLVVFFPRRKFITKTLSHRIILSIWLISSGYCLPILIYGKILEENGKMYCKVRKFFSNWKIWFIFFLIILFGTFLLIVIIYSAIAVKLWRKKTPGVRLSFRSRRTEKLNIRIVKMVAMIVTVFYVCFLPYWIGWVFCSYHFNEVICSSRYIFIAIFLSYSNSSLNPIIYTIFNENFRFAFRLLWRKLFCVKANGGLREHADVFVVGLHLEQITFPTESKTKVTKSRSLDFLGTKL</sequence>
<dbReference type="RefSeq" id="XP_031567254.1">
    <property type="nucleotide sequence ID" value="XM_031711394.1"/>
</dbReference>
<keyword evidence="3 9" id="KW-1133">Transmembrane helix</keyword>
<evidence type="ECO:0000313" key="12">
    <source>
        <dbReference type="RefSeq" id="XP_031567253.1"/>
    </source>
</evidence>
<evidence type="ECO:0000256" key="3">
    <source>
        <dbReference type="ARBA" id="ARBA00022989"/>
    </source>
</evidence>
<evidence type="ECO:0000256" key="2">
    <source>
        <dbReference type="ARBA" id="ARBA00022692"/>
    </source>
</evidence>
<keyword evidence="2 8" id="KW-0812">Transmembrane</keyword>
<dbReference type="KEGG" id="aten:116302171"/>
<dbReference type="PROSITE" id="PS00237">
    <property type="entry name" value="G_PROTEIN_RECEP_F1_1"/>
    <property type="match status" value="1"/>
</dbReference>
<comment type="similarity">
    <text evidence="8">Belongs to the G-protein coupled receptor 1 family.</text>
</comment>
<dbReference type="GO" id="GO:0004930">
    <property type="term" value="F:G protein-coupled receptor activity"/>
    <property type="evidence" value="ECO:0007669"/>
    <property type="project" value="UniProtKB-KW"/>
</dbReference>
<dbReference type="PANTHER" id="PTHR45695:SF9">
    <property type="entry name" value="LEUCOKININ RECEPTOR"/>
    <property type="match status" value="1"/>
</dbReference>
<dbReference type="RefSeq" id="XP_031567256.1">
    <property type="nucleotide sequence ID" value="XM_031711396.1"/>
</dbReference>
<dbReference type="OrthoDB" id="5987936at2759"/>
<keyword evidence="6 8" id="KW-0675">Receptor</keyword>
<keyword evidence="4 8" id="KW-0297">G-protein coupled receptor</keyword>
<dbReference type="PRINTS" id="PR00237">
    <property type="entry name" value="GPCRRHODOPSN"/>
</dbReference>
<feature type="domain" description="G-protein coupled receptors family 1 profile" evidence="10">
    <location>
        <begin position="47"/>
        <end position="304"/>
    </location>
</feature>
<feature type="transmembrane region" description="Helical" evidence="9">
    <location>
        <begin position="196"/>
        <end position="224"/>
    </location>
</feature>
<dbReference type="Gene3D" id="1.20.1070.10">
    <property type="entry name" value="Rhodopsin 7-helix transmembrane proteins"/>
    <property type="match status" value="1"/>
</dbReference>
<feature type="transmembrane region" description="Helical" evidence="9">
    <location>
        <begin position="245"/>
        <end position="266"/>
    </location>
</feature>
<dbReference type="PANTHER" id="PTHR45695">
    <property type="entry name" value="LEUCOKININ RECEPTOR-RELATED"/>
    <property type="match status" value="1"/>
</dbReference>
<protein>
    <submittedName>
        <fullName evidence="12 13">D(4) dopamine receptor-like</fullName>
    </submittedName>
</protein>
<evidence type="ECO:0000313" key="14">
    <source>
        <dbReference type="RefSeq" id="XP_031567255.1"/>
    </source>
</evidence>
<dbReference type="RefSeq" id="XP_031567253.1">
    <property type="nucleotide sequence ID" value="XM_031711393.1"/>
</dbReference>
<evidence type="ECO:0000256" key="8">
    <source>
        <dbReference type="RuleBase" id="RU000688"/>
    </source>
</evidence>
<dbReference type="RefSeq" id="XP_031567255.1">
    <property type="nucleotide sequence ID" value="XM_031711395.1"/>
</dbReference>
<evidence type="ECO:0000256" key="9">
    <source>
        <dbReference type="SAM" id="Phobius"/>
    </source>
</evidence>
<evidence type="ECO:0000313" key="11">
    <source>
        <dbReference type="Proteomes" id="UP000515163"/>
    </source>
</evidence>
<keyword evidence="11" id="KW-1185">Reference proteome</keyword>
<feature type="transmembrane region" description="Helical" evidence="9">
    <location>
        <begin position="125"/>
        <end position="143"/>
    </location>
</feature>
<dbReference type="PROSITE" id="PS50262">
    <property type="entry name" value="G_PROTEIN_RECEP_F1_2"/>
    <property type="match status" value="1"/>
</dbReference>
<dbReference type="Pfam" id="PF00001">
    <property type="entry name" value="7tm_1"/>
    <property type="match status" value="1"/>
</dbReference>
<evidence type="ECO:0000259" key="10">
    <source>
        <dbReference type="PROSITE" id="PS50262"/>
    </source>
</evidence>
<dbReference type="InterPro" id="IPR017452">
    <property type="entry name" value="GPCR_Rhodpsn_7TM"/>
</dbReference>
<proteinExistence type="inferred from homology"/>
<evidence type="ECO:0000256" key="7">
    <source>
        <dbReference type="ARBA" id="ARBA00023224"/>
    </source>
</evidence>
<evidence type="ECO:0000313" key="15">
    <source>
        <dbReference type="RefSeq" id="XP_031567256.1"/>
    </source>
</evidence>
<dbReference type="SMART" id="SM01381">
    <property type="entry name" value="7TM_GPCR_Srsx"/>
    <property type="match status" value="1"/>
</dbReference>
<reference evidence="12 13" key="1">
    <citation type="submission" date="2025-04" db="UniProtKB">
        <authorList>
            <consortium name="RefSeq"/>
        </authorList>
    </citation>
    <scope>IDENTIFICATION</scope>
    <source>
        <tissue evidence="12 13">Tentacle</tissue>
    </source>
</reference>
<keyword evidence="5 9" id="KW-0472">Membrane</keyword>
<evidence type="ECO:0000256" key="4">
    <source>
        <dbReference type="ARBA" id="ARBA00023040"/>
    </source>
</evidence>
<accession>A0A6P8IK11</accession>
<dbReference type="Proteomes" id="UP000515163">
    <property type="component" value="Unplaced"/>
</dbReference>
<dbReference type="FunFam" id="1.20.1070.10:FF:000291">
    <property type="entry name" value="Predicted protein"/>
    <property type="match status" value="1"/>
</dbReference>
<dbReference type="GeneID" id="116302171"/>
<dbReference type="SUPFAM" id="SSF81321">
    <property type="entry name" value="Family A G protein-coupled receptor-like"/>
    <property type="match status" value="1"/>
</dbReference>
<name>A0A6P8IK11_ACTTE</name>
<feature type="transmembrane region" description="Helical" evidence="9">
    <location>
        <begin position="67"/>
        <end position="86"/>
    </location>
</feature>
<evidence type="ECO:0000256" key="5">
    <source>
        <dbReference type="ARBA" id="ARBA00023136"/>
    </source>
</evidence>
<dbReference type="InterPro" id="IPR000276">
    <property type="entry name" value="GPCR_Rhodpsn"/>
</dbReference>
<comment type="subcellular location">
    <subcellularLocation>
        <location evidence="1">Membrane</location>
        <topology evidence="1">Multi-pass membrane protein</topology>
    </subcellularLocation>
</comment>
<gene>
    <name evidence="12 13 14 15" type="primary">LOC116302171</name>
</gene>
<organism evidence="11 15">
    <name type="scientific">Actinia tenebrosa</name>
    <name type="common">Australian red waratah sea anemone</name>
    <dbReference type="NCBI Taxonomy" id="6105"/>
    <lineage>
        <taxon>Eukaryota</taxon>
        <taxon>Metazoa</taxon>
        <taxon>Cnidaria</taxon>
        <taxon>Anthozoa</taxon>
        <taxon>Hexacorallia</taxon>
        <taxon>Actiniaria</taxon>
        <taxon>Actiniidae</taxon>
        <taxon>Actinia</taxon>
    </lineage>
</organism>
<evidence type="ECO:0000256" key="6">
    <source>
        <dbReference type="ARBA" id="ARBA00023170"/>
    </source>
</evidence>
<evidence type="ECO:0000256" key="1">
    <source>
        <dbReference type="ARBA" id="ARBA00004141"/>
    </source>
</evidence>
<dbReference type="GO" id="GO:0005886">
    <property type="term" value="C:plasma membrane"/>
    <property type="evidence" value="ECO:0007669"/>
    <property type="project" value="TreeGrafter"/>
</dbReference>
<evidence type="ECO:0000313" key="13">
    <source>
        <dbReference type="RefSeq" id="XP_031567254.1"/>
    </source>
</evidence>
<dbReference type="AlphaFoldDB" id="A0A6P8IK11"/>
<feature type="transmembrane region" description="Helical" evidence="9">
    <location>
        <begin position="35"/>
        <end position="55"/>
    </location>
</feature>
<keyword evidence="7 8" id="KW-0807">Transducer</keyword>
<feature type="transmembrane region" description="Helical" evidence="9">
    <location>
        <begin position="155"/>
        <end position="176"/>
    </location>
</feature>
<dbReference type="CDD" id="cd00637">
    <property type="entry name" value="7tm_classA_rhodopsin-like"/>
    <property type="match status" value="1"/>
</dbReference>